<dbReference type="GO" id="GO:0043565">
    <property type="term" value="F:sequence-specific DNA binding"/>
    <property type="evidence" value="ECO:0007669"/>
    <property type="project" value="UniProtKB-ARBA"/>
</dbReference>
<evidence type="ECO:0000256" key="5">
    <source>
        <dbReference type="ARBA" id="ARBA00022771"/>
    </source>
</evidence>
<evidence type="ECO:0000256" key="3">
    <source>
        <dbReference type="ARBA" id="ARBA00022723"/>
    </source>
</evidence>
<keyword evidence="8" id="KW-0805">Transcription regulation</keyword>
<feature type="compositionally biased region" description="Polar residues" evidence="16">
    <location>
        <begin position="279"/>
        <end position="299"/>
    </location>
</feature>
<keyword evidence="2" id="KW-0158">Chromosome</keyword>
<keyword evidence="20" id="KW-1185">Reference proteome</keyword>
<evidence type="ECO:0000256" key="4">
    <source>
        <dbReference type="ARBA" id="ARBA00022737"/>
    </source>
</evidence>
<dbReference type="EMBL" id="JBFSEQ010000013">
    <property type="protein sequence ID" value="KAL2762676.1"/>
    <property type="molecule type" value="Genomic_DNA"/>
</dbReference>
<dbReference type="FunFam" id="1.10.4020.10:FF:000004">
    <property type="entry name" value="Zinc finger and SCAN domain containing 4"/>
    <property type="match status" value="1"/>
</dbReference>
<dbReference type="FunFam" id="3.30.160.60:FF:000358">
    <property type="entry name" value="zinc finger protein 24"/>
    <property type="match status" value="1"/>
</dbReference>
<dbReference type="SMART" id="SM00355">
    <property type="entry name" value="ZnF_C2H2"/>
    <property type="match status" value="4"/>
</dbReference>
<dbReference type="PROSITE" id="PS50157">
    <property type="entry name" value="ZINC_FINGER_C2H2_2"/>
    <property type="match status" value="4"/>
</dbReference>
<evidence type="ECO:0000256" key="16">
    <source>
        <dbReference type="SAM" id="MobiDB-lite"/>
    </source>
</evidence>
<dbReference type="Gene3D" id="1.10.4020.10">
    <property type="entry name" value="DNA breaking-rejoining enzymes"/>
    <property type="match status" value="1"/>
</dbReference>
<dbReference type="SUPFAM" id="SSF47353">
    <property type="entry name" value="Retrovirus capsid dimerization domain-like"/>
    <property type="match status" value="1"/>
</dbReference>
<keyword evidence="10" id="KW-0804">Transcription</keyword>
<evidence type="ECO:0000256" key="12">
    <source>
        <dbReference type="ARBA" id="ARBA00057330"/>
    </source>
</evidence>
<dbReference type="EMBL" id="JBFSEQ010000013">
    <property type="protein sequence ID" value="KAL2762677.1"/>
    <property type="molecule type" value="Genomic_DNA"/>
</dbReference>
<feature type="region of interest" description="Disordered" evidence="16">
    <location>
        <begin position="164"/>
        <end position="194"/>
    </location>
</feature>
<sequence length="433" mass="48717">MALDLRNSFQYEPTGNDLGSENLEFKTTQRLAVQNGEGISKFSSTILNSFQNSNNSCARQELQRLYELFHSWLQPEKHSKDEIISQLVLEQFVINGHCNDRSTLKEKWESSGRNLEKFMEDMTDDCMKPPVLVHVCMQGQEALFSENMPLKEVIAHLTKQLSAGTSTGENTGSPFQTPQDTPLETGQGQEDKEDGCNISLKTTQVNDSITSQGNQISSLLIILEESGPGPEDEGISCENPHNFRKAGLGISRSEEGSLKGPLYQDVPMEAGPGFHSKPDQSSPEPVPTNQSNEGNSTCGVHQEKFHGSQKSYKCEECPKIFKYLCHLLAHQRRHKNERPFVCSECHKGFFQTSDLRVHQIIHTGEKPFTCSMCEKSFSHKTNLQAHVRIHTGEKPYVCSLCHRSYRQSSTYHRHMRMHEKIALKNASSTPEAS</sequence>
<dbReference type="SUPFAM" id="SSF57667">
    <property type="entry name" value="beta-beta-alpha zinc fingers"/>
    <property type="match status" value="2"/>
</dbReference>
<evidence type="ECO:0000256" key="2">
    <source>
        <dbReference type="ARBA" id="ARBA00022454"/>
    </source>
</evidence>
<feature type="domain" description="C2H2-type" evidence="17">
    <location>
        <begin position="340"/>
        <end position="367"/>
    </location>
</feature>
<dbReference type="GO" id="GO:0000781">
    <property type="term" value="C:chromosome, telomeric region"/>
    <property type="evidence" value="ECO:0007669"/>
    <property type="project" value="UniProtKB-SubCell"/>
</dbReference>
<dbReference type="PROSITE" id="PS00028">
    <property type="entry name" value="ZINC_FINGER_C2H2_1"/>
    <property type="match status" value="4"/>
</dbReference>
<dbReference type="InterPro" id="IPR013087">
    <property type="entry name" value="Znf_C2H2_type"/>
</dbReference>
<dbReference type="InterPro" id="IPR038269">
    <property type="entry name" value="SCAN_sf"/>
</dbReference>
<dbReference type="InterPro" id="IPR036236">
    <property type="entry name" value="Znf_C2H2_sf"/>
</dbReference>
<feature type="domain" description="SCAN box" evidence="18">
    <location>
        <begin position="47"/>
        <end position="122"/>
    </location>
</feature>
<dbReference type="Pfam" id="PF02023">
    <property type="entry name" value="SCAN"/>
    <property type="match status" value="1"/>
</dbReference>
<comment type="subcellular location">
    <subcellularLocation>
        <location evidence="1">Chromosome</location>
        <location evidence="1">Telomere</location>
    </subcellularLocation>
    <subcellularLocation>
        <location evidence="15">Nucleus</location>
    </subcellularLocation>
</comment>
<feature type="domain" description="C2H2-type" evidence="17">
    <location>
        <begin position="312"/>
        <end position="339"/>
    </location>
</feature>
<evidence type="ECO:0000256" key="14">
    <source>
        <dbReference type="PROSITE-ProRule" id="PRU00042"/>
    </source>
</evidence>
<evidence type="ECO:0000256" key="6">
    <source>
        <dbReference type="ARBA" id="ARBA00022833"/>
    </source>
</evidence>
<dbReference type="AlphaFoldDB" id="A0ABD2D747"/>
<evidence type="ECO:0000256" key="9">
    <source>
        <dbReference type="ARBA" id="ARBA00023125"/>
    </source>
</evidence>
<gene>
    <name evidence="19" type="ORF">WCI35_031101</name>
</gene>
<dbReference type="Gene3D" id="3.30.160.60">
    <property type="entry name" value="Classic Zinc Finger"/>
    <property type="match status" value="4"/>
</dbReference>
<dbReference type="SMART" id="SM00431">
    <property type="entry name" value="SCAN"/>
    <property type="match status" value="1"/>
</dbReference>
<dbReference type="GO" id="GO:0005634">
    <property type="term" value="C:nucleus"/>
    <property type="evidence" value="ECO:0007669"/>
    <property type="project" value="UniProtKB-SubCell"/>
</dbReference>
<dbReference type="FunFam" id="3.30.160.60:FF:001615">
    <property type="entry name" value="Zinc finger and SCAN domain containing 4"/>
    <property type="match status" value="1"/>
</dbReference>
<reference evidence="19 20" key="1">
    <citation type="journal article" date="2024" name="G3 (Bethesda)">
        <title>A hybrid genome assembly of the endangered aye-aye (Daubentonia madagascariensis).</title>
        <authorList>
            <person name="Versoza C.J."/>
            <person name="Pfeifer S.P."/>
        </authorList>
    </citation>
    <scope>NUCLEOTIDE SEQUENCE [LARGE SCALE GENOMIC DNA]</scope>
    <source>
        <strain evidence="19">6821</strain>
    </source>
</reference>
<evidence type="ECO:0000256" key="1">
    <source>
        <dbReference type="ARBA" id="ARBA00004574"/>
    </source>
</evidence>
<comment type="caution">
    <text evidence="19">The sequence shown here is derived from an EMBL/GenBank/DDBJ whole genome shotgun (WGS) entry which is preliminary data.</text>
</comment>
<dbReference type="PROSITE" id="PS50804">
    <property type="entry name" value="SCAN_BOX"/>
    <property type="match status" value="1"/>
</dbReference>
<dbReference type="InterPro" id="IPR003309">
    <property type="entry name" value="SCAN_dom"/>
</dbReference>
<evidence type="ECO:0000256" key="10">
    <source>
        <dbReference type="ARBA" id="ARBA00023163"/>
    </source>
</evidence>
<dbReference type="Pfam" id="PF00096">
    <property type="entry name" value="zf-C2H2"/>
    <property type="match status" value="4"/>
</dbReference>
<evidence type="ECO:0000313" key="20">
    <source>
        <dbReference type="Proteomes" id="UP001610411"/>
    </source>
</evidence>
<keyword evidence="4" id="KW-0677">Repeat</keyword>
<dbReference type="PANTHER" id="PTHR23235:SF142">
    <property type="entry name" value="ZINC FINGER PROTEIN 384"/>
    <property type="match status" value="1"/>
</dbReference>
<keyword evidence="9" id="KW-0238">DNA-binding</keyword>
<evidence type="ECO:0000259" key="17">
    <source>
        <dbReference type="PROSITE" id="PS50157"/>
    </source>
</evidence>
<accession>A0ABD2D747</accession>
<evidence type="ECO:0000256" key="7">
    <source>
        <dbReference type="ARBA" id="ARBA00022895"/>
    </source>
</evidence>
<keyword evidence="7" id="KW-0779">Telomere</keyword>
<evidence type="ECO:0000259" key="18">
    <source>
        <dbReference type="PROSITE" id="PS50804"/>
    </source>
</evidence>
<evidence type="ECO:0000313" key="19">
    <source>
        <dbReference type="EMBL" id="KAL2762677.1"/>
    </source>
</evidence>
<keyword evidence="6" id="KW-0862">Zinc</keyword>
<feature type="compositionally biased region" description="Polar residues" evidence="16">
    <location>
        <begin position="164"/>
        <end position="188"/>
    </location>
</feature>
<keyword evidence="3" id="KW-0479">Metal-binding</keyword>
<keyword evidence="5 14" id="KW-0863">Zinc-finger</keyword>
<evidence type="ECO:0000256" key="11">
    <source>
        <dbReference type="ARBA" id="ARBA00023242"/>
    </source>
</evidence>
<dbReference type="PANTHER" id="PTHR23235">
    <property type="entry name" value="KRUEPPEL-LIKE TRANSCRIPTION FACTOR"/>
    <property type="match status" value="1"/>
</dbReference>
<evidence type="ECO:0000256" key="8">
    <source>
        <dbReference type="ARBA" id="ARBA00023015"/>
    </source>
</evidence>
<name>A0ABD2D747_DAUMA</name>
<organism evidence="19 20">
    <name type="scientific">Daubentonia madagascariensis</name>
    <name type="common">Aye-aye</name>
    <name type="synonym">Sciurus madagascariensis</name>
    <dbReference type="NCBI Taxonomy" id="31869"/>
    <lineage>
        <taxon>Eukaryota</taxon>
        <taxon>Metazoa</taxon>
        <taxon>Chordata</taxon>
        <taxon>Craniata</taxon>
        <taxon>Vertebrata</taxon>
        <taxon>Euteleostomi</taxon>
        <taxon>Mammalia</taxon>
        <taxon>Eutheria</taxon>
        <taxon>Euarchontoglires</taxon>
        <taxon>Primates</taxon>
        <taxon>Strepsirrhini</taxon>
        <taxon>Chiromyiformes</taxon>
        <taxon>Daubentoniidae</taxon>
        <taxon>Daubentonia</taxon>
    </lineage>
</organism>
<feature type="domain" description="C2H2-type" evidence="17">
    <location>
        <begin position="368"/>
        <end position="395"/>
    </location>
</feature>
<dbReference type="GO" id="GO:0008270">
    <property type="term" value="F:zinc ion binding"/>
    <property type="evidence" value="ECO:0007669"/>
    <property type="project" value="UniProtKB-KW"/>
</dbReference>
<evidence type="ECO:0000256" key="15">
    <source>
        <dbReference type="PROSITE-ProRule" id="PRU00187"/>
    </source>
</evidence>
<evidence type="ECO:0000256" key="13">
    <source>
        <dbReference type="ARBA" id="ARBA00072397"/>
    </source>
</evidence>
<comment type="function">
    <text evidence="12">Embryonic stem (ES) cell-specific transcription factor required to regulate ES cell pluripotency. Binds telomeres and plays a key role in genomic stability in ES cells by regulating telomere elongation. Acts as an activator of spontaneous telomere sister chromatid exchange (T-SCE) and telomere elongation in undifferentiated ES cells.</text>
</comment>
<keyword evidence="11 15" id="KW-0539">Nucleus</keyword>
<feature type="domain" description="C2H2-type" evidence="17">
    <location>
        <begin position="396"/>
        <end position="418"/>
    </location>
</feature>
<dbReference type="FunFam" id="3.30.160.60:FF:001779">
    <property type="entry name" value="Zinc finger and SCAN domain containing 4"/>
    <property type="match status" value="1"/>
</dbReference>
<dbReference type="FunFam" id="3.30.160.60:FF:001992">
    <property type="entry name" value="Zinc finger and SCAN domain-containing protein 4"/>
    <property type="match status" value="1"/>
</dbReference>
<dbReference type="Proteomes" id="UP001610411">
    <property type="component" value="Unassembled WGS sequence"/>
</dbReference>
<proteinExistence type="predicted"/>
<protein>
    <recommendedName>
        <fullName evidence="13">Zinc finger and SCAN domain-containing protein 4</fullName>
    </recommendedName>
</protein>
<feature type="region of interest" description="Disordered" evidence="16">
    <location>
        <begin position="253"/>
        <end position="302"/>
    </location>
</feature>